<evidence type="ECO:0000313" key="9">
    <source>
        <dbReference type="EMBL" id="KAK3285410.1"/>
    </source>
</evidence>
<evidence type="ECO:0000256" key="7">
    <source>
        <dbReference type="PIRSR" id="PIRSR606689-2"/>
    </source>
</evidence>
<keyword evidence="7" id="KW-0460">Magnesium</keyword>
<dbReference type="GO" id="GO:0005525">
    <property type="term" value="F:GTP binding"/>
    <property type="evidence" value="ECO:0007669"/>
    <property type="project" value="UniProtKB-KW"/>
</dbReference>
<dbReference type="AlphaFoldDB" id="A0AAE0LHW4"/>
<feature type="binding site" evidence="6">
    <location>
        <position position="70"/>
    </location>
    <ligand>
        <name>GTP</name>
        <dbReference type="ChEBI" id="CHEBI:37565"/>
    </ligand>
</feature>
<evidence type="ECO:0000256" key="2">
    <source>
        <dbReference type="ARBA" id="ARBA00022707"/>
    </source>
</evidence>
<proteinExistence type="inferred from homology"/>
<feature type="binding site" evidence="6">
    <location>
        <begin position="24"/>
        <end position="31"/>
    </location>
    <ligand>
        <name>GTP</name>
        <dbReference type="ChEBI" id="CHEBI:37565"/>
    </ligand>
</feature>
<evidence type="ECO:0000256" key="6">
    <source>
        <dbReference type="PIRSR" id="PIRSR606689-1"/>
    </source>
</evidence>
<dbReference type="PRINTS" id="PR00328">
    <property type="entry name" value="SAR1GTPBP"/>
</dbReference>
<keyword evidence="10" id="KW-1185">Reference proteome</keyword>
<feature type="binding site" evidence="7">
    <location>
        <position position="31"/>
    </location>
    <ligand>
        <name>Mg(2+)</name>
        <dbReference type="ChEBI" id="CHEBI:18420"/>
    </ligand>
</feature>
<keyword evidence="3 6" id="KW-0547">Nucleotide-binding</keyword>
<dbReference type="InterPro" id="IPR005225">
    <property type="entry name" value="Small_GTP-bd"/>
</dbReference>
<dbReference type="SMART" id="SM00178">
    <property type="entry name" value="SAR"/>
    <property type="match status" value="1"/>
</dbReference>
<dbReference type="EMBL" id="LGRX02001835">
    <property type="protein sequence ID" value="KAK3285410.1"/>
    <property type="molecule type" value="Genomic_DNA"/>
</dbReference>
<feature type="binding site" evidence="7">
    <location>
        <position position="48"/>
    </location>
    <ligand>
        <name>Mg(2+)</name>
        <dbReference type="ChEBI" id="CHEBI:18420"/>
    </ligand>
</feature>
<dbReference type="GO" id="GO:0003924">
    <property type="term" value="F:GTPase activity"/>
    <property type="evidence" value="ECO:0007669"/>
    <property type="project" value="InterPro"/>
</dbReference>
<keyword evidence="4" id="KW-0813">Transport</keyword>
<keyword evidence="2" id="KW-0449">Lipoprotein</keyword>
<organism evidence="9 10">
    <name type="scientific">Cymbomonas tetramitiformis</name>
    <dbReference type="NCBI Taxonomy" id="36881"/>
    <lineage>
        <taxon>Eukaryota</taxon>
        <taxon>Viridiplantae</taxon>
        <taxon>Chlorophyta</taxon>
        <taxon>Pyramimonadophyceae</taxon>
        <taxon>Pyramimonadales</taxon>
        <taxon>Pyramimonadaceae</taxon>
        <taxon>Cymbomonas</taxon>
    </lineage>
</organism>
<dbReference type="GO" id="GO:0016192">
    <property type="term" value="P:vesicle-mediated transport"/>
    <property type="evidence" value="ECO:0007669"/>
    <property type="project" value="UniProtKB-KW"/>
</dbReference>
<accession>A0AAE0LHW4</accession>
<protein>
    <submittedName>
        <fullName evidence="9">Uncharacterized protein</fullName>
    </submittedName>
</protein>
<name>A0AAE0LHW4_9CHLO</name>
<dbReference type="SMART" id="SM00177">
    <property type="entry name" value="ARF"/>
    <property type="match status" value="1"/>
</dbReference>
<dbReference type="Pfam" id="PF00025">
    <property type="entry name" value="Arf"/>
    <property type="match status" value="1"/>
</dbReference>
<keyword evidence="5 6" id="KW-0342">GTP-binding</keyword>
<dbReference type="SUPFAM" id="SSF52540">
    <property type="entry name" value="P-loop containing nucleoside triphosphate hydrolases"/>
    <property type="match status" value="1"/>
</dbReference>
<evidence type="ECO:0000256" key="5">
    <source>
        <dbReference type="ARBA" id="ARBA00023134"/>
    </source>
</evidence>
<gene>
    <name evidence="9" type="ORF">CYMTET_6986</name>
</gene>
<evidence type="ECO:0000313" key="10">
    <source>
        <dbReference type="Proteomes" id="UP001190700"/>
    </source>
</evidence>
<evidence type="ECO:0000256" key="8">
    <source>
        <dbReference type="RuleBase" id="RU003925"/>
    </source>
</evidence>
<dbReference type="NCBIfam" id="TIGR00231">
    <property type="entry name" value="small_GTP"/>
    <property type="match status" value="1"/>
</dbReference>
<evidence type="ECO:0000256" key="3">
    <source>
        <dbReference type="ARBA" id="ARBA00022741"/>
    </source>
</evidence>
<dbReference type="PROSITE" id="PS51417">
    <property type="entry name" value="ARF"/>
    <property type="match status" value="1"/>
</dbReference>
<dbReference type="FunFam" id="3.40.50.300:FF:000728">
    <property type="entry name" value="ADP-ribosylation factor-like protein 5"/>
    <property type="match status" value="1"/>
</dbReference>
<sequence>MGGLLSTLLSFVFPNKEYKIIIVGLDNAGKTTMLYQLHLGQVVVTQPTVGSNVESIRYKNLNFEVWDLGGQQNLRAAWPTYYRQTDAVIMMVDSTDRARIAISKDELGRIIGHEELVGAVVLVFANKQDLKDAMTTAELSESLGLHHIKTHNWQIQACCALTGEGLFEGLGWIAQQVSELASKS</sequence>
<keyword evidence="7" id="KW-0479">Metal-binding</keyword>
<keyword evidence="4" id="KW-0931">ER-Golgi transport</keyword>
<dbReference type="InterPro" id="IPR006689">
    <property type="entry name" value="Small_GTPase_ARF/SAR"/>
</dbReference>
<dbReference type="Gene3D" id="3.40.50.300">
    <property type="entry name" value="P-loop containing nucleotide triphosphate hydrolases"/>
    <property type="match status" value="1"/>
</dbReference>
<dbReference type="Proteomes" id="UP001190700">
    <property type="component" value="Unassembled WGS sequence"/>
</dbReference>
<comment type="similarity">
    <text evidence="1 8">Belongs to the small GTPase superfamily. Arf family.</text>
</comment>
<comment type="caution">
    <text evidence="9">The sequence shown here is derived from an EMBL/GenBank/DDBJ whole genome shotgun (WGS) entry which is preliminary data.</text>
</comment>
<dbReference type="GO" id="GO:0046872">
    <property type="term" value="F:metal ion binding"/>
    <property type="evidence" value="ECO:0007669"/>
    <property type="project" value="UniProtKB-KW"/>
</dbReference>
<evidence type="ECO:0000256" key="4">
    <source>
        <dbReference type="ARBA" id="ARBA00022892"/>
    </source>
</evidence>
<reference evidence="9 10" key="1">
    <citation type="journal article" date="2015" name="Genome Biol. Evol.">
        <title>Comparative Genomics of a Bacterivorous Green Alga Reveals Evolutionary Causalities and Consequences of Phago-Mixotrophic Mode of Nutrition.</title>
        <authorList>
            <person name="Burns J.A."/>
            <person name="Paasch A."/>
            <person name="Narechania A."/>
            <person name="Kim E."/>
        </authorList>
    </citation>
    <scope>NUCLEOTIDE SEQUENCE [LARGE SCALE GENOMIC DNA]</scope>
    <source>
        <strain evidence="9 10">PLY_AMNH</strain>
    </source>
</reference>
<keyword evidence="2" id="KW-0519">Myristate</keyword>
<feature type="binding site" evidence="6">
    <location>
        <begin position="126"/>
        <end position="129"/>
    </location>
    <ligand>
        <name>GTP</name>
        <dbReference type="ChEBI" id="CHEBI:37565"/>
    </ligand>
</feature>
<dbReference type="InterPro" id="IPR024156">
    <property type="entry name" value="Small_GTPase_ARF"/>
</dbReference>
<dbReference type="PANTHER" id="PTHR11711">
    <property type="entry name" value="ADP RIBOSYLATION FACTOR-RELATED"/>
    <property type="match status" value="1"/>
</dbReference>
<evidence type="ECO:0000256" key="1">
    <source>
        <dbReference type="ARBA" id="ARBA00010290"/>
    </source>
</evidence>
<dbReference type="InterPro" id="IPR027417">
    <property type="entry name" value="P-loop_NTPase"/>
</dbReference>